<keyword evidence="5" id="KW-1185">Reference proteome</keyword>
<dbReference type="Proteomes" id="UP000276443">
    <property type="component" value="Unassembled WGS sequence"/>
</dbReference>
<dbReference type="SUPFAM" id="SSF55785">
    <property type="entry name" value="PYP-like sensor domain (PAS domain)"/>
    <property type="match status" value="1"/>
</dbReference>
<dbReference type="PROSITE" id="PS50112">
    <property type="entry name" value="PAS"/>
    <property type="match status" value="1"/>
</dbReference>
<evidence type="ECO:0000259" key="1">
    <source>
        <dbReference type="PROSITE" id="PS50112"/>
    </source>
</evidence>
<dbReference type="FunFam" id="3.20.20.450:FF:000001">
    <property type="entry name" value="Cyclic di-GMP phosphodiesterase yahA"/>
    <property type="match status" value="1"/>
</dbReference>
<proteinExistence type="predicted"/>
<dbReference type="CDD" id="cd01949">
    <property type="entry name" value="GGDEF"/>
    <property type="match status" value="1"/>
</dbReference>
<feature type="domain" description="PAS" evidence="1">
    <location>
        <begin position="130"/>
        <end position="180"/>
    </location>
</feature>
<dbReference type="InterPro" id="IPR035919">
    <property type="entry name" value="EAL_sf"/>
</dbReference>
<dbReference type="RefSeq" id="WP_124222545.1">
    <property type="nucleotide sequence ID" value="NZ_RKRF01000010.1"/>
</dbReference>
<dbReference type="InterPro" id="IPR029787">
    <property type="entry name" value="Nucleotide_cyclase"/>
</dbReference>
<sequence>MRHKANKCGSIPIHNWIFDNIMDAVLFMDQNGMILDFNQASKELLHLDIDQKPEITNYLCLDSLTPTEGKEQLVKTNENPERLILAKSIFIDDQICLVIREGGLKANKDTLHYSFNNLMNGPYEGVVMHDGEKIVDCDQAFASLSGYNRSELLGQSILDLIHPNDHQKMIKSIQSTHNAPYTVKGIRKDDSVIYTEIVPETLQIEENSMRIAVVRNITERIENEKQIEFMAYYDELTDLPNRNYFQKVLKDEIKAAELSSRQLAVHFIDLDYFKHINDTLGYQFGDQLLKSCADRLKKLLLEDVFIARMTGDEFLVLQRNIGSEEDAKAFAQKLIKYFKQPLNVDGYEIYTSISVGISLYPDLAQTPSDLIKQADTAMNLTKERNKNDYQVFKKSLTEGFKERLHLETELHKALKNKDFELYFQPQIDIKQDEIIGLEALCRWNHIDKGIIPPNQFIPLAEQTGLIVELGDWVIREACRQNKMWQDMGFPKVKVSVNLSAKQFLQRDLVSNIAEILANTGLESEYLELEITESMAMTNEKYIIETLKGFQTLGVNVALDDFGTGYSSLKYLSQFPLSKLKIDRLFIQNRTEQNIAIVKTIIHLSHSLNLKVIAEGVENEEDLMFLNNENCDEVQGFYFSKPLPVSEVNGFFNKKLS</sequence>
<dbReference type="AlphaFoldDB" id="A0A3N5B4E0"/>
<dbReference type="EMBL" id="RKRF01000010">
    <property type="protein sequence ID" value="RPF52274.1"/>
    <property type="molecule type" value="Genomic_DNA"/>
</dbReference>
<dbReference type="PROSITE" id="PS50883">
    <property type="entry name" value="EAL"/>
    <property type="match status" value="1"/>
</dbReference>
<dbReference type="CDD" id="cd00130">
    <property type="entry name" value="PAS"/>
    <property type="match status" value="1"/>
</dbReference>
<dbReference type="Pfam" id="PF13188">
    <property type="entry name" value="PAS_8"/>
    <property type="match status" value="1"/>
</dbReference>
<dbReference type="InterPro" id="IPR001633">
    <property type="entry name" value="EAL_dom"/>
</dbReference>
<dbReference type="InterPro" id="IPR000160">
    <property type="entry name" value="GGDEF_dom"/>
</dbReference>
<dbReference type="PROSITE" id="PS50887">
    <property type="entry name" value="GGDEF"/>
    <property type="match status" value="1"/>
</dbReference>
<accession>A0A3N5B4E0</accession>
<protein>
    <submittedName>
        <fullName evidence="4">PAS domain S-box-containing protein/diguanylate cyclase (GGDEF)-like protein</fullName>
    </submittedName>
</protein>
<evidence type="ECO:0000259" key="2">
    <source>
        <dbReference type="PROSITE" id="PS50883"/>
    </source>
</evidence>
<dbReference type="Gene3D" id="3.30.70.270">
    <property type="match status" value="1"/>
</dbReference>
<dbReference type="PANTHER" id="PTHR44757:SF2">
    <property type="entry name" value="BIOFILM ARCHITECTURE MAINTENANCE PROTEIN MBAA"/>
    <property type="match status" value="1"/>
</dbReference>
<dbReference type="SMART" id="SM00091">
    <property type="entry name" value="PAS"/>
    <property type="match status" value="2"/>
</dbReference>
<dbReference type="SUPFAM" id="SSF55073">
    <property type="entry name" value="Nucleotide cyclase"/>
    <property type="match status" value="1"/>
</dbReference>
<evidence type="ECO:0000259" key="3">
    <source>
        <dbReference type="PROSITE" id="PS50887"/>
    </source>
</evidence>
<dbReference type="InterPro" id="IPR000014">
    <property type="entry name" value="PAS"/>
</dbReference>
<evidence type="ECO:0000313" key="5">
    <source>
        <dbReference type="Proteomes" id="UP000276443"/>
    </source>
</evidence>
<dbReference type="SUPFAM" id="SSF141868">
    <property type="entry name" value="EAL domain-like"/>
    <property type="match status" value="1"/>
</dbReference>
<dbReference type="Pfam" id="PF13426">
    <property type="entry name" value="PAS_9"/>
    <property type="match status" value="1"/>
</dbReference>
<dbReference type="Pfam" id="PF00563">
    <property type="entry name" value="EAL"/>
    <property type="match status" value="1"/>
</dbReference>
<gene>
    <name evidence="4" type="ORF">EDC24_2267</name>
</gene>
<dbReference type="InterPro" id="IPR043128">
    <property type="entry name" value="Rev_trsase/Diguanyl_cyclase"/>
</dbReference>
<dbReference type="CDD" id="cd01948">
    <property type="entry name" value="EAL"/>
    <property type="match status" value="1"/>
</dbReference>
<feature type="domain" description="EAL" evidence="2">
    <location>
        <begin position="403"/>
        <end position="655"/>
    </location>
</feature>
<dbReference type="NCBIfam" id="TIGR00229">
    <property type="entry name" value="sensory_box"/>
    <property type="match status" value="1"/>
</dbReference>
<dbReference type="SMART" id="SM00267">
    <property type="entry name" value="GGDEF"/>
    <property type="match status" value="1"/>
</dbReference>
<dbReference type="OrthoDB" id="9759607at2"/>
<name>A0A3N5B4E0_9BACI</name>
<dbReference type="NCBIfam" id="TIGR00254">
    <property type="entry name" value="GGDEF"/>
    <property type="match status" value="1"/>
</dbReference>
<dbReference type="InterPro" id="IPR035965">
    <property type="entry name" value="PAS-like_dom_sf"/>
</dbReference>
<dbReference type="SMART" id="SM00052">
    <property type="entry name" value="EAL"/>
    <property type="match status" value="1"/>
</dbReference>
<evidence type="ECO:0000313" key="4">
    <source>
        <dbReference type="EMBL" id="RPF52274.1"/>
    </source>
</evidence>
<dbReference type="InterPro" id="IPR052155">
    <property type="entry name" value="Biofilm_reg_signaling"/>
</dbReference>
<dbReference type="Pfam" id="PF00990">
    <property type="entry name" value="GGDEF"/>
    <property type="match status" value="1"/>
</dbReference>
<organism evidence="4 5">
    <name type="scientific">Aquisalibacillus elongatus</name>
    <dbReference type="NCBI Taxonomy" id="485577"/>
    <lineage>
        <taxon>Bacteria</taxon>
        <taxon>Bacillati</taxon>
        <taxon>Bacillota</taxon>
        <taxon>Bacilli</taxon>
        <taxon>Bacillales</taxon>
        <taxon>Bacillaceae</taxon>
        <taxon>Aquisalibacillus</taxon>
    </lineage>
</organism>
<feature type="domain" description="GGDEF" evidence="3">
    <location>
        <begin position="261"/>
        <end position="394"/>
    </location>
</feature>
<reference evidence="4 5" key="1">
    <citation type="submission" date="2018-11" db="EMBL/GenBank/DDBJ databases">
        <title>Genomic Encyclopedia of Type Strains, Phase IV (KMG-IV): sequencing the most valuable type-strain genomes for metagenomic binning, comparative biology and taxonomic classification.</title>
        <authorList>
            <person name="Goeker M."/>
        </authorList>
    </citation>
    <scope>NUCLEOTIDE SEQUENCE [LARGE SCALE GENOMIC DNA]</scope>
    <source>
        <strain evidence="4 5">DSM 18090</strain>
    </source>
</reference>
<comment type="caution">
    <text evidence="4">The sequence shown here is derived from an EMBL/GenBank/DDBJ whole genome shotgun (WGS) entry which is preliminary data.</text>
</comment>
<dbReference type="Gene3D" id="3.30.450.20">
    <property type="entry name" value="PAS domain"/>
    <property type="match status" value="1"/>
</dbReference>
<dbReference type="PANTHER" id="PTHR44757">
    <property type="entry name" value="DIGUANYLATE CYCLASE DGCP"/>
    <property type="match status" value="1"/>
</dbReference>
<dbReference type="Gene3D" id="3.20.20.450">
    <property type="entry name" value="EAL domain"/>
    <property type="match status" value="1"/>
</dbReference>